<proteinExistence type="predicted"/>
<dbReference type="Gene3D" id="2.60.120.260">
    <property type="entry name" value="Galactose-binding domain-like"/>
    <property type="match status" value="2"/>
</dbReference>
<evidence type="ECO:0000259" key="1">
    <source>
        <dbReference type="Pfam" id="PF08531"/>
    </source>
</evidence>
<organism evidence="3 4">
    <name type="scientific">Anaerobacterium chartisolvens</name>
    <dbReference type="NCBI Taxonomy" id="1297424"/>
    <lineage>
        <taxon>Bacteria</taxon>
        <taxon>Bacillati</taxon>
        <taxon>Bacillota</taxon>
        <taxon>Clostridia</taxon>
        <taxon>Eubacteriales</taxon>
        <taxon>Oscillospiraceae</taxon>
        <taxon>Anaerobacterium</taxon>
    </lineage>
</organism>
<dbReference type="InterPro" id="IPR013737">
    <property type="entry name" value="Bac_rhamnosid_N"/>
</dbReference>
<dbReference type="AlphaFoldDB" id="A0A369BBF5"/>
<dbReference type="SUPFAM" id="SSF48208">
    <property type="entry name" value="Six-hairpin glycosidases"/>
    <property type="match status" value="1"/>
</dbReference>
<evidence type="ECO:0000313" key="4">
    <source>
        <dbReference type="Proteomes" id="UP000253034"/>
    </source>
</evidence>
<dbReference type="Proteomes" id="UP000253034">
    <property type="component" value="Unassembled WGS sequence"/>
</dbReference>
<protein>
    <submittedName>
        <fullName evidence="3">Alpha-L-rhamnosidase-like protein</fullName>
    </submittedName>
</protein>
<dbReference type="Pfam" id="PF08531">
    <property type="entry name" value="Bac_rhamnosid_N"/>
    <property type="match status" value="1"/>
</dbReference>
<dbReference type="RefSeq" id="WP_114296704.1">
    <property type="nucleotide sequence ID" value="NZ_QPJT01000004.1"/>
</dbReference>
<dbReference type="GO" id="GO:0005975">
    <property type="term" value="P:carbohydrate metabolic process"/>
    <property type="evidence" value="ECO:0007669"/>
    <property type="project" value="InterPro"/>
</dbReference>
<dbReference type="EMBL" id="QPJT01000004">
    <property type="protein sequence ID" value="RCX18859.1"/>
    <property type="molecule type" value="Genomic_DNA"/>
</dbReference>
<dbReference type="OrthoDB" id="9761045at2"/>
<evidence type="ECO:0000313" key="3">
    <source>
        <dbReference type="EMBL" id="RCX18859.1"/>
    </source>
</evidence>
<sequence length="760" mass="87735">MCVKWDANWIWNKKEEHSQNIYMEFRKEFELENTTEALKLHVSARNEYVVSINGRHIGRGPSPCDSDWQYYDTYELTDDMLICGKNIVTVMCYFFGNTDIVTNQMQGEAGFILQINKYEETVLSTDEAWKCRISPTYMTKTERLHRWGGYKEIYDANNEDGWMGLSYNDWGWDNAKILSEAQNDKSPWPRLISREISFLNYEQVKPISILRSEDNFGVISNLEVILKENASQNTFLSIDASKAGAFPALVWDFEREVVGRPIFEIEAPEGGVMKVSYGESLELQHMETFIFKKGKNRLMPFGRRACRFIKTTFAATPAPIKFSSLTFEKVSYKFRQEGYFESSESVLNQIWETSKYTTILNSQDHPEDCPWREKALWVVDAVVMAKVIYHVFGDTKLLRKSLVQGARIQNKDGSIPGTGPEKNNFLLPDFCAYWLIGAYDYWNYSGDLDFIKELWPNIKKLAAWFEAQVDETGLFSRADREGWWCFIDWTDLIEKKDKVSAISFLYFKVLSNLIEMSRELGFKEDAEKYEMASKRLKESIRSHLWDQERKAFVDCMNGTVASKSITLQTNFLAIWCGLLVNEEADYFLDNYYYKNLLPEVKGPFFQHIVLEVLISRERRGQAVELIKDYWGEMVARGAKTWWETFDKTTPHCTIPSTYQGNTPTYLWEGPPVSLCHGWGASPAYILFQTVLGVDVSKLGKGVVRLSNPVGAVEYAKGGLPTQWGRISVEWSMDSGKQIGKIELPQDIKVEKPIDYALEIL</sequence>
<dbReference type="Pfam" id="PF17389">
    <property type="entry name" value="Bac_rhamnosid6H"/>
    <property type="match status" value="1"/>
</dbReference>
<dbReference type="InterPro" id="IPR008928">
    <property type="entry name" value="6-hairpin_glycosidase_sf"/>
</dbReference>
<gene>
    <name evidence="3" type="ORF">DFR58_104128</name>
</gene>
<feature type="domain" description="Bacterial alpha-L-rhamnosidase N-terminal" evidence="1">
    <location>
        <begin position="39"/>
        <end position="181"/>
    </location>
</feature>
<dbReference type="PANTHER" id="PTHR34987:SF4">
    <property type="entry name" value="ALPHA-L-RHAMNOSIDASE C-TERMINAL DOMAIN-CONTAINING PROTEIN"/>
    <property type="match status" value="1"/>
</dbReference>
<accession>A0A369BBF5</accession>
<comment type="caution">
    <text evidence="3">The sequence shown here is derived from an EMBL/GenBank/DDBJ whole genome shotgun (WGS) entry which is preliminary data.</text>
</comment>
<keyword evidence="4" id="KW-1185">Reference proteome</keyword>
<dbReference type="Gene3D" id="1.50.10.10">
    <property type="match status" value="1"/>
</dbReference>
<reference evidence="3 4" key="1">
    <citation type="submission" date="2018-07" db="EMBL/GenBank/DDBJ databases">
        <title>Genomic Encyclopedia of Type Strains, Phase IV (KMG-IV): sequencing the most valuable type-strain genomes for metagenomic binning, comparative biology and taxonomic classification.</title>
        <authorList>
            <person name="Goeker M."/>
        </authorList>
    </citation>
    <scope>NUCLEOTIDE SEQUENCE [LARGE SCALE GENOMIC DNA]</scope>
    <source>
        <strain evidence="3 4">DSM 27016</strain>
    </source>
</reference>
<name>A0A369BBF5_9FIRM</name>
<dbReference type="InterPro" id="IPR035396">
    <property type="entry name" value="Bac_rhamnosid6H"/>
</dbReference>
<feature type="domain" description="Alpha-L-rhamnosidase six-hairpin glycosidase" evidence="2">
    <location>
        <begin position="335"/>
        <end position="690"/>
    </location>
</feature>
<dbReference type="Gene3D" id="2.60.420.10">
    <property type="entry name" value="Maltose phosphorylase, domain 3"/>
    <property type="match status" value="1"/>
</dbReference>
<dbReference type="InterPro" id="IPR012341">
    <property type="entry name" value="6hp_glycosidase-like_sf"/>
</dbReference>
<dbReference type="PANTHER" id="PTHR34987">
    <property type="entry name" value="C, PUTATIVE (AFU_ORTHOLOGUE AFUA_3G02880)-RELATED"/>
    <property type="match status" value="1"/>
</dbReference>
<evidence type="ECO:0000259" key="2">
    <source>
        <dbReference type="Pfam" id="PF17389"/>
    </source>
</evidence>